<keyword evidence="5" id="KW-0675">Receptor</keyword>
<feature type="domain" description="Sortilin N-terminal" evidence="4">
    <location>
        <begin position="132"/>
        <end position="257"/>
    </location>
</feature>
<keyword evidence="1" id="KW-0677">Repeat</keyword>
<evidence type="ECO:0000256" key="1">
    <source>
        <dbReference type="ARBA" id="ARBA00022737"/>
    </source>
</evidence>
<gene>
    <name evidence="5" type="ORF">SAMN04488519_1153</name>
</gene>
<dbReference type="CDD" id="cd15482">
    <property type="entry name" value="Sialidase_non-viral"/>
    <property type="match status" value="1"/>
</dbReference>
<evidence type="ECO:0000256" key="3">
    <source>
        <dbReference type="SAM" id="SignalP"/>
    </source>
</evidence>
<feature type="region of interest" description="Disordered" evidence="2">
    <location>
        <begin position="417"/>
        <end position="440"/>
    </location>
</feature>
<accession>A0A1I5K0R8</accession>
<dbReference type="InterPro" id="IPR031778">
    <property type="entry name" value="Sortilin_N"/>
</dbReference>
<dbReference type="PANTHER" id="PTHR43739:SF5">
    <property type="entry name" value="EXO-ALPHA-SIALIDASE"/>
    <property type="match status" value="1"/>
</dbReference>
<dbReference type="Gene3D" id="2.130.10.10">
    <property type="entry name" value="YVTN repeat-like/Quinoprotein amine dehydrogenase"/>
    <property type="match status" value="5"/>
</dbReference>
<keyword evidence="3" id="KW-0732">Signal</keyword>
<organism evidence="5 6">
    <name type="scientific">Algoriphagus ornithinivorans</name>
    <dbReference type="NCBI Taxonomy" id="226506"/>
    <lineage>
        <taxon>Bacteria</taxon>
        <taxon>Pseudomonadati</taxon>
        <taxon>Bacteroidota</taxon>
        <taxon>Cytophagia</taxon>
        <taxon>Cytophagales</taxon>
        <taxon>Cyclobacteriaceae</taxon>
        <taxon>Algoriphagus</taxon>
    </lineage>
</organism>
<feature type="chain" id="PRO_5011624784" evidence="3">
    <location>
        <begin position="23"/>
        <end position="1083"/>
    </location>
</feature>
<dbReference type="Proteomes" id="UP000199564">
    <property type="component" value="Unassembled WGS sequence"/>
</dbReference>
<proteinExistence type="predicted"/>
<evidence type="ECO:0000256" key="2">
    <source>
        <dbReference type="SAM" id="MobiDB-lite"/>
    </source>
</evidence>
<evidence type="ECO:0000313" key="5">
    <source>
        <dbReference type="EMBL" id="SFO78632.1"/>
    </source>
</evidence>
<protein>
    <submittedName>
        <fullName evidence="5">Sortilin, neurotensin receptor 3</fullName>
    </submittedName>
</protein>
<dbReference type="GO" id="GO:0010411">
    <property type="term" value="P:xyloglucan metabolic process"/>
    <property type="evidence" value="ECO:0007669"/>
    <property type="project" value="TreeGrafter"/>
</dbReference>
<dbReference type="STRING" id="226506.SAMN04488519_1153"/>
<name>A0A1I5K0R8_9BACT</name>
<feature type="signal peptide" evidence="3">
    <location>
        <begin position="1"/>
        <end position="22"/>
    </location>
</feature>
<dbReference type="AlphaFoldDB" id="A0A1I5K0R8"/>
<evidence type="ECO:0000313" key="6">
    <source>
        <dbReference type="Proteomes" id="UP000199564"/>
    </source>
</evidence>
<dbReference type="InterPro" id="IPR052025">
    <property type="entry name" value="Xyloglucanase_GH74"/>
</dbReference>
<evidence type="ECO:0000259" key="4">
    <source>
        <dbReference type="Pfam" id="PF15902"/>
    </source>
</evidence>
<sequence>MMRLKVIGFWMILLTFSFSVQAQKRSTLTESSPLLKQDFSAFKFRNIGPAFTSGRIADIAIHPSNRNIWYVATASGGVWKTVNSGTTWTPIFDEQPVFAIGCVTIDPNNPNRIWIGTGENNGGRHISFGDGVYLSEDGGRTWTNMGLKDSQHIGKIIVHPSNSNVIYVASQGPLWNKGGERGFYRSEDGGKTWSKTLGDDEWTGVADIVIDPRNPEVIYAATWQRHRTVAAYMGGGEKGGIHKSIDGGKTWTELQNGLPSGVTGKIGLAISPQNPDYVYAAIEQIRRSGGVYLTKDQGASWEKMSDAVSGATGPHYYQELYASPHDFGTIYLIDVRMQVSYDHGKTFSLLNTSATHSDSHSLNFIEGEPDFLLLGTDGGIYQTLDGTKTWRYFDNLPITQYYKVAVDDAEPFYNVFGGTQDNGSHGGPSRTDDEDGISNAHWSRVLGGDGHQSAVEPGNPEIGYAESQQGYLNRLDRLTGESVFIQPQPAAGEGEERFNWDSPILPSQHVPSTLYFASHRVWKSTNRGDSWTPISGDLTKKKERLEQPIMGKNQSWDNAWDVYAMSNFSSITSLGESPINANILYAGTDDGLIQSTVNGGETWTAVEVGSIPGVPANAFVNDIRADLFDENTAYVVLDNHKEGDFKPYVAKSTDAGKTWKLINGNLPSPLLTWRIVQDHVKKELLFLATEFGIYFTPDGGKNWIELEGGVPTISFRDITIQRRENDLVGASFGRGFFILDDISPLREITESTLNQTAKLFEPRDGYWYEPKDTQEYMGDNYWTAPNPEFGVTFTYFIKEGVKTAKAERQKKEAEMKNQSIPFPGFEALEAEMREKSPEIHLVISDEEGNIVQRVNANTSAGFHRTAWDLSMASQNLINPESINQRSWGRMMALPGTYKAVLMMQKEGQLSQMGEPVSFEVKPLRKGALPSKSLAEIKSFRSELQSFVNEVTAGNLQLNEATDLVKAMQVSLSRSSKPDPQLMEELYRAERALLSLDSKINGNLAQREIFDAMPHTISDRISAAYSGAYGTYGPTGMQKSSLEAGKKEYQPIAEELNKISSETIPSLAQRLKANGAPPIKGLNN</sequence>
<dbReference type="PANTHER" id="PTHR43739">
    <property type="entry name" value="XYLOGLUCANASE (EUROFUNG)"/>
    <property type="match status" value="1"/>
</dbReference>
<dbReference type="InterPro" id="IPR015943">
    <property type="entry name" value="WD40/YVTN_repeat-like_dom_sf"/>
</dbReference>
<dbReference type="RefSeq" id="WP_217643125.1">
    <property type="nucleotide sequence ID" value="NZ_FOVW01000015.1"/>
</dbReference>
<dbReference type="Pfam" id="PF15902">
    <property type="entry name" value="Sortilin-Vps10"/>
    <property type="match status" value="1"/>
</dbReference>
<keyword evidence="6" id="KW-1185">Reference proteome</keyword>
<dbReference type="EMBL" id="FOVW01000015">
    <property type="protein sequence ID" value="SFO78632.1"/>
    <property type="molecule type" value="Genomic_DNA"/>
</dbReference>
<reference evidence="6" key="1">
    <citation type="submission" date="2016-10" db="EMBL/GenBank/DDBJ databases">
        <authorList>
            <person name="Varghese N."/>
            <person name="Submissions S."/>
        </authorList>
    </citation>
    <scope>NUCLEOTIDE SEQUENCE [LARGE SCALE GENOMIC DNA]</scope>
    <source>
        <strain evidence="6">DSM 15282</strain>
    </source>
</reference>
<dbReference type="SUPFAM" id="SSF110296">
    <property type="entry name" value="Oligoxyloglucan reducing end-specific cellobiohydrolase"/>
    <property type="match status" value="2"/>
</dbReference>